<evidence type="ECO:0000256" key="2">
    <source>
        <dbReference type="RuleBase" id="RU003616"/>
    </source>
</evidence>
<dbReference type="InterPro" id="IPR002068">
    <property type="entry name" value="A-crystallin/Hsp20_dom"/>
</dbReference>
<proteinExistence type="inferred from homology"/>
<accession>A0ABY1QMT6</accession>
<dbReference type="EMBL" id="FXUL01000022">
    <property type="protein sequence ID" value="SMP75105.1"/>
    <property type="molecule type" value="Genomic_DNA"/>
</dbReference>
<organism evidence="4 5">
    <name type="scientific">Noviherbaspirillum suwonense</name>
    <dbReference type="NCBI Taxonomy" id="1224511"/>
    <lineage>
        <taxon>Bacteria</taxon>
        <taxon>Pseudomonadati</taxon>
        <taxon>Pseudomonadota</taxon>
        <taxon>Betaproteobacteria</taxon>
        <taxon>Burkholderiales</taxon>
        <taxon>Oxalobacteraceae</taxon>
        <taxon>Noviherbaspirillum</taxon>
    </lineage>
</organism>
<dbReference type="PANTHER" id="PTHR11527">
    <property type="entry name" value="HEAT-SHOCK PROTEIN 20 FAMILY MEMBER"/>
    <property type="match status" value="1"/>
</dbReference>
<dbReference type="Proteomes" id="UP001158049">
    <property type="component" value="Unassembled WGS sequence"/>
</dbReference>
<dbReference type="InterPro" id="IPR008978">
    <property type="entry name" value="HSP20-like_chaperone"/>
</dbReference>
<comment type="similarity">
    <text evidence="1 2">Belongs to the small heat shock protein (HSP20) family.</text>
</comment>
<dbReference type="RefSeq" id="WP_283444567.1">
    <property type="nucleotide sequence ID" value="NZ_FXUL01000022.1"/>
</dbReference>
<keyword evidence="4" id="KW-0346">Stress response</keyword>
<gene>
    <name evidence="4" type="ORF">SAMN06295970_12232</name>
</gene>
<reference evidence="4 5" key="1">
    <citation type="submission" date="2017-05" db="EMBL/GenBank/DDBJ databases">
        <authorList>
            <person name="Varghese N."/>
            <person name="Submissions S."/>
        </authorList>
    </citation>
    <scope>NUCLEOTIDE SEQUENCE [LARGE SCALE GENOMIC DNA]</scope>
    <source>
        <strain evidence="4 5">DSM 26001</strain>
    </source>
</reference>
<protein>
    <submittedName>
        <fullName evidence="4">Heat shock protein Hsp20</fullName>
    </submittedName>
</protein>
<feature type="domain" description="SHSP" evidence="3">
    <location>
        <begin position="56"/>
        <end position="166"/>
    </location>
</feature>
<dbReference type="SUPFAM" id="SSF49764">
    <property type="entry name" value="HSP20-like chaperones"/>
    <property type="match status" value="1"/>
</dbReference>
<dbReference type="InterPro" id="IPR031107">
    <property type="entry name" value="Small_HSP"/>
</dbReference>
<evidence type="ECO:0000313" key="4">
    <source>
        <dbReference type="EMBL" id="SMP75105.1"/>
    </source>
</evidence>
<name>A0ABY1QMT6_9BURK</name>
<dbReference type="Gene3D" id="2.60.40.790">
    <property type="match status" value="1"/>
</dbReference>
<keyword evidence="5" id="KW-1185">Reference proteome</keyword>
<dbReference type="CDD" id="cd06464">
    <property type="entry name" value="ACD_sHsps-like"/>
    <property type="match status" value="1"/>
</dbReference>
<comment type="caution">
    <text evidence="4">The sequence shown here is derived from an EMBL/GenBank/DDBJ whole genome shotgun (WGS) entry which is preliminary data.</text>
</comment>
<evidence type="ECO:0000313" key="5">
    <source>
        <dbReference type="Proteomes" id="UP001158049"/>
    </source>
</evidence>
<evidence type="ECO:0000259" key="3">
    <source>
        <dbReference type="PROSITE" id="PS01031"/>
    </source>
</evidence>
<dbReference type="Pfam" id="PF00011">
    <property type="entry name" value="HSP20"/>
    <property type="match status" value="1"/>
</dbReference>
<sequence>MLESLKQAGRHIERELGRAWESLSEGWRELLSRSNNALTRFERQHDKGRQEEGALDFPRWSLLSSEIEETADEVVVRVEAPGLQKSDFEIVIEDNMMRISGEKHMEHVTKGSTYHMMERAYGAFHRTFTLPRSVESDRALASYEGGVLTVRVPKRAGSSGRTIKVS</sequence>
<evidence type="ECO:0000256" key="1">
    <source>
        <dbReference type="PROSITE-ProRule" id="PRU00285"/>
    </source>
</evidence>
<dbReference type="PROSITE" id="PS01031">
    <property type="entry name" value="SHSP"/>
    <property type="match status" value="1"/>
</dbReference>